<feature type="domain" description="Knr4/Smi1-like" evidence="1">
    <location>
        <begin position="23"/>
        <end position="151"/>
    </location>
</feature>
<gene>
    <name evidence="2" type="ORF">A4R43_21115</name>
</gene>
<reference evidence="2 3" key="1">
    <citation type="submission" date="2016-04" db="EMBL/GenBank/DDBJ databases">
        <title>Complete genome sequence and analysis of deep-sea sediment isolate, Amycolatopsis sp. WP1.</title>
        <authorList>
            <person name="Wang H."/>
            <person name="Chen S."/>
            <person name="Wu Q."/>
        </authorList>
    </citation>
    <scope>NUCLEOTIDE SEQUENCE [LARGE SCALE GENOMIC DNA]</scope>
    <source>
        <strain evidence="2 3">WP1</strain>
    </source>
</reference>
<dbReference type="EMBL" id="CP015163">
    <property type="protein sequence ID" value="AXB44694.1"/>
    <property type="molecule type" value="Genomic_DNA"/>
</dbReference>
<dbReference type="InterPro" id="IPR037883">
    <property type="entry name" value="Knr4/Smi1-like_sf"/>
</dbReference>
<dbReference type="Pfam" id="PF09346">
    <property type="entry name" value="SMI1_KNR4"/>
    <property type="match status" value="1"/>
</dbReference>
<dbReference type="AlphaFoldDB" id="A0A344L9H0"/>
<dbReference type="InterPro" id="IPR018958">
    <property type="entry name" value="Knr4/Smi1-like_dom"/>
</dbReference>
<protein>
    <recommendedName>
        <fullName evidence="1">Knr4/Smi1-like domain-containing protein</fullName>
    </recommendedName>
</protein>
<evidence type="ECO:0000313" key="3">
    <source>
        <dbReference type="Proteomes" id="UP000250434"/>
    </source>
</evidence>
<dbReference type="SUPFAM" id="SSF160631">
    <property type="entry name" value="SMI1/KNR4-like"/>
    <property type="match status" value="1"/>
</dbReference>
<dbReference type="SMART" id="SM00860">
    <property type="entry name" value="SMI1_KNR4"/>
    <property type="match status" value="1"/>
</dbReference>
<name>A0A344L9H0_9PSEU</name>
<dbReference type="Gene3D" id="3.40.1580.10">
    <property type="entry name" value="SMI1/KNR4-like"/>
    <property type="match status" value="1"/>
</dbReference>
<dbReference type="KEGG" id="aab:A4R43_21115"/>
<accession>A0A344L9H0</accession>
<keyword evidence="3" id="KW-1185">Reference proteome</keyword>
<proteinExistence type="predicted"/>
<evidence type="ECO:0000259" key="1">
    <source>
        <dbReference type="SMART" id="SM00860"/>
    </source>
</evidence>
<organism evidence="2 3">
    <name type="scientific">Amycolatopsis albispora</name>
    <dbReference type="NCBI Taxonomy" id="1804986"/>
    <lineage>
        <taxon>Bacteria</taxon>
        <taxon>Bacillati</taxon>
        <taxon>Actinomycetota</taxon>
        <taxon>Actinomycetes</taxon>
        <taxon>Pseudonocardiales</taxon>
        <taxon>Pseudonocardiaceae</taxon>
        <taxon>Amycolatopsis</taxon>
    </lineage>
</organism>
<evidence type="ECO:0000313" key="2">
    <source>
        <dbReference type="EMBL" id="AXB44694.1"/>
    </source>
</evidence>
<dbReference type="Proteomes" id="UP000250434">
    <property type="component" value="Chromosome"/>
</dbReference>
<sequence length="362" mass="40954">MRSAEPGELEPEVARARWLGFAPATEDAVAAAEVRLGCRFPPSYREFLLTTDGWRQAGQFVWKLRDTGNLGWLRDIEPFWAEWEDQTDNPGPADDNRFSRGLLISLEADAGILFLDPGDVNEAGEWAAYSLFSWRAAPPSRFESFAELMEVLYAEFHRMRQPPGETRDHWDAEVERARLDALAGNLDEAGAALAKAEEFGRTRATVLRAQLLLFTQQYEAATLVSRLLHPAFLPEGFLGDPLFTEEFLPWLFREHEQTTMPWRNSILKSALIGDRPEIHRLFDRQAHQPDFGNPEFDTLVRHALDTHADDPDALWAAVSAALPRWRPRTADHVAPVVLLAHPIFAATLTPERGRTLLTQPRS</sequence>